<protein>
    <submittedName>
        <fullName evidence="6">ABC transporter ATP-binding protein</fullName>
    </submittedName>
</protein>
<keyword evidence="4 6" id="KW-0067">ATP-binding</keyword>
<proteinExistence type="inferred from homology"/>
<dbReference type="GO" id="GO:0022857">
    <property type="term" value="F:transmembrane transporter activity"/>
    <property type="evidence" value="ECO:0007669"/>
    <property type="project" value="TreeGrafter"/>
</dbReference>
<evidence type="ECO:0000256" key="1">
    <source>
        <dbReference type="ARBA" id="ARBA00005417"/>
    </source>
</evidence>
<dbReference type="GO" id="GO:0005886">
    <property type="term" value="C:plasma membrane"/>
    <property type="evidence" value="ECO:0007669"/>
    <property type="project" value="TreeGrafter"/>
</dbReference>
<dbReference type="PROSITE" id="PS00211">
    <property type="entry name" value="ABC_TRANSPORTER_1"/>
    <property type="match status" value="1"/>
</dbReference>
<keyword evidence="3" id="KW-0547">Nucleotide-binding</keyword>
<dbReference type="GO" id="GO:0016887">
    <property type="term" value="F:ATP hydrolysis activity"/>
    <property type="evidence" value="ECO:0007669"/>
    <property type="project" value="InterPro"/>
</dbReference>
<comment type="similarity">
    <text evidence="1">Belongs to the ABC transporter superfamily.</text>
</comment>
<dbReference type="PANTHER" id="PTHR24220:SF689">
    <property type="entry name" value="LIPOPROTEIN-RELEASING SYSTEM ATP-BINDING PROTEIN LOLD"/>
    <property type="match status" value="1"/>
</dbReference>
<dbReference type="InterPro" id="IPR015854">
    <property type="entry name" value="ABC_transpr_LolD-like"/>
</dbReference>
<dbReference type="RefSeq" id="WP_138551613.1">
    <property type="nucleotide sequence ID" value="NZ_PNCH01000028.1"/>
</dbReference>
<evidence type="ECO:0000256" key="2">
    <source>
        <dbReference type="ARBA" id="ARBA00022448"/>
    </source>
</evidence>
<comment type="caution">
    <text evidence="6">The sequence shown here is derived from an EMBL/GenBank/DDBJ whole genome shotgun (WGS) entry which is preliminary data.</text>
</comment>
<evidence type="ECO:0000313" key="6">
    <source>
        <dbReference type="EMBL" id="TMP27718.1"/>
    </source>
</evidence>
<dbReference type="EMBL" id="PNCI01000030">
    <property type="protein sequence ID" value="TMP27718.1"/>
    <property type="molecule type" value="Genomic_DNA"/>
</dbReference>
<dbReference type="InterPro" id="IPR027417">
    <property type="entry name" value="P-loop_NTPase"/>
</dbReference>
<dbReference type="SMART" id="SM00382">
    <property type="entry name" value="AAA"/>
    <property type="match status" value="1"/>
</dbReference>
<evidence type="ECO:0000313" key="7">
    <source>
        <dbReference type="Proteomes" id="UP000310249"/>
    </source>
</evidence>
<dbReference type="Pfam" id="PF00005">
    <property type="entry name" value="ABC_tran"/>
    <property type="match status" value="1"/>
</dbReference>
<dbReference type="CDD" id="cd03255">
    <property type="entry name" value="ABC_MJ0796_LolCDE_FtsE"/>
    <property type="match status" value="1"/>
</dbReference>
<dbReference type="OrthoDB" id="9801477at2"/>
<dbReference type="SUPFAM" id="SSF52540">
    <property type="entry name" value="P-loop containing nucleoside triphosphate hydrolases"/>
    <property type="match status" value="1"/>
</dbReference>
<evidence type="ECO:0000256" key="3">
    <source>
        <dbReference type="ARBA" id="ARBA00022741"/>
    </source>
</evidence>
<keyword evidence="2" id="KW-0813">Transport</keyword>
<dbReference type="InterPro" id="IPR017871">
    <property type="entry name" value="ABC_transporter-like_CS"/>
</dbReference>
<dbReference type="GO" id="GO:0005524">
    <property type="term" value="F:ATP binding"/>
    <property type="evidence" value="ECO:0007669"/>
    <property type="project" value="UniProtKB-KW"/>
</dbReference>
<reference evidence="7" key="2">
    <citation type="submission" date="2019-06" db="EMBL/GenBank/DDBJ databases">
        <title>Co-occurence of chitin degradation, pigmentation and bioactivity in marine Pseudoalteromonas.</title>
        <authorList>
            <person name="Sonnenschein E.C."/>
            <person name="Bech P.K."/>
        </authorList>
    </citation>
    <scope>NUCLEOTIDE SEQUENCE [LARGE SCALE GENOMIC DNA]</scope>
    <source>
        <strain evidence="7">S2676</strain>
    </source>
</reference>
<accession>A0A5S3WLB9</accession>
<evidence type="ECO:0000259" key="5">
    <source>
        <dbReference type="PROSITE" id="PS50893"/>
    </source>
</evidence>
<organism evidence="6 7">
    <name type="scientific">Pseudoalteromonas rubra</name>
    <dbReference type="NCBI Taxonomy" id="43658"/>
    <lineage>
        <taxon>Bacteria</taxon>
        <taxon>Pseudomonadati</taxon>
        <taxon>Pseudomonadota</taxon>
        <taxon>Gammaproteobacteria</taxon>
        <taxon>Alteromonadales</taxon>
        <taxon>Pseudoalteromonadaceae</taxon>
        <taxon>Pseudoalteromonas</taxon>
    </lineage>
</organism>
<feature type="domain" description="ABC transporter" evidence="5">
    <location>
        <begin position="5"/>
        <end position="218"/>
    </location>
</feature>
<dbReference type="PROSITE" id="PS50893">
    <property type="entry name" value="ABC_TRANSPORTER_2"/>
    <property type="match status" value="1"/>
</dbReference>
<dbReference type="InterPro" id="IPR017911">
    <property type="entry name" value="MacB-like_ATP-bd"/>
</dbReference>
<dbReference type="Gene3D" id="3.40.50.300">
    <property type="entry name" value="P-loop containing nucleotide triphosphate hydrolases"/>
    <property type="match status" value="1"/>
</dbReference>
<dbReference type="PANTHER" id="PTHR24220">
    <property type="entry name" value="IMPORT ATP-BINDING PROTEIN"/>
    <property type="match status" value="1"/>
</dbReference>
<sequence>MALSLEVSDLTHTIQLHNGTQLPLINALSLRVEAAEHIAIVGASGCGKSTLLSLLAGLQATQSGHVCYRFENQTFKASEILSQCGFVFQQFHLLPELNALDNVALPLQLRGHKDATMQAAHWLTQMGLAKRQRQGVTQLSGGEQQRVAIARALCVQPRILFADEPTGNLDETTAEQVITLMLAGARQSGASLILVTHDMALARRMDRAYRLSHGRLTPCH</sequence>
<reference evidence="6 7" key="1">
    <citation type="submission" date="2018-01" db="EMBL/GenBank/DDBJ databases">
        <authorList>
            <person name="Paulsen S."/>
            <person name="Gram L.K."/>
        </authorList>
    </citation>
    <scope>NUCLEOTIDE SEQUENCE [LARGE SCALE GENOMIC DNA]</scope>
    <source>
        <strain evidence="6 7">S2676</strain>
    </source>
</reference>
<gene>
    <name evidence="6" type="ORF">CWB99_13575</name>
</gene>
<dbReference type="InterPro" id="IPR003439">
    <property type="entry name" value="ABC_transporter-like_ATP-bd"/>
</dbReference>
<dbReference type="InterPro" id="IPR003593">
    <property type="entry name" value="AAA+_ATPase"/>
</dbReference>
<name>A0A5S3WLB9_9GAMM</name>
<evidence type="ECO:0000256" key="4">
    <source>
        <dbReference type="ARBA" id="ARBA00022840"/>
    </source>
</evidence>
<dbReference type="AlphaFoldDB" id="A0A5S3WLB9"/>
<dbReference type="Proteomes" id="UP000310249">
    <property type="component" value="Unassembled WGS sequence"/>
</dbReference>